<sequence>MEAHVGDRIVVRSTHQGEPERTGVVLECHEPDGGPPYRVRWEPDGHTGLFYPAGTAAVVEPDPSQG</sequence>
<dbReference type="Gene3D" id="2.30.30.440">
    <property type="entry name" value="Domain of unknown function DUF1918"/>
    <property type="match status" value="1"/>
</dbReference>
<dbReference type="SUPFAM" id="SSF50118">
    <property type="entry name" value="Cell growth inhibitor/plasmid maintenance toxic component"/>
    <property type="match status" value="1"/>
</dbReference>
<feature type="domain" description="DUF1918" evidence="1">
    <location>
        <begin position="1"/>
        <end position="57"/>
    </location>
</feature>
<dbReference type="Proteomes" id="UP000199416">
    <property type="component" value="Unassembled WGS sequence"/>
</dbReference>
<evidence type="ECO:0000259" key="1">
    <source>
        <dbReference type="Pfam" id="PF08940"/>
    </source>
</evidence>
<dbReference type="Pfam" id="PF08940">
    <property type="entry name" value="DUF1918"/>
    <property type="match status" value="1"/>
</dbReference>
<keyword evidence="3" id="KW-1185">Reference proteome</keyword>
<evidence type="ECO:0000313" key="3">
    <source>
        <dbReference type="Proteomes" id="UP000199416"/>
    </source>
</evidence>
<dbReference type="EMBL" id="FMZF01000004">
    <property type="protein sequence ID" value="SDC98696.1"/>
    <property type="molecule type" value="Genomic_DNA"/>
</dbReference>
<proteinExistence type="predicted"/>
<gene>
    <name evidence="2" type="ORF">SAMN05660690_3202</name>
</gene>
<dbReference type="RefSeq" id="WP_175471767.1">
    <property type="nucleotide sequence ID" value="NZ_FMZF01000004.1"/>
</dbReference>
<protein>
    <recommendedName>
        <fullName evidence="1">DUF1918 domain-containing protein</fullName>
    </recommendedName>
</protein>
<name>A0A1G6R461_9ACTN</name>
<evidence type="ECO:0000313" key="2">
    <source>
        <dbReference type="EMBL" id="SDC98696.1"/>
    </source>
</evidence>
<organism evidence="2 3">
    <name type="scientific">Geodermatophilus telluris</name>
    <dbReference type="NCBI Taxonomy" id="1190417"/>
    <lineage>
        <taxon>Bacteria</taxon>
        <taxon>Bacillati</taxon>
        <taxon>Actinomycetota</taxon>
        <taxon>Actinomycetes</taxon>
        <taxon>Geodermatophilales</taxon>
        <taxon>Geodermatophilaceae</taxon>
        <taxon>Geodermatophilus</taxon>
    </lineage>
</organism>
<dbReference type="InterPro" id="IPR015035">
    <property type="entry name" value="DUF1918"/>
</dbReference>
<dbReference type="STRING" id="1190417.SAMN05660690_3202"/>
<reference evidence="3" key="1">
    <citation type="submission" date="2016-10" db="EMBL/GenBank/DDBJ databases">
        <authorList>
            <person name="Varghese N."/>
            <person name="Submissions S."/>
        </authorList>
    </citation>
    <scope>NUCLEOTIDE SEQUENCE [LARGE SCALE GENOMIC DNA]</scope>
    <source>
        <strain evidence="3">DSM 45421</strain>
    </source>
</reference>
<accession>A0A1G6R461</accession>
<dbReference type="AlphaFoldDB" id="A0A1G6R461"/>